<proteinExistence type="predicted"/>
<sequence length="164" mass="19377">VLTEERHIQTTPLETKDRPSQTKESDLCKELKKKIQDLQNQLTVMNKENSKLSKELKERVDKDVLNEQIQKEQLWVIKRMEEQNKKYLAAHEQLKQEFSKDAQVFAQRELELVTNLNKMKSESTVHQNKIANFEKLKDTQLKENAELKRSLTLSTTTNKELKNK</sequence>
<feature type="non-terminal residue" evidence="2">
    <location>
        <position position="164"/>
    </location>
</feature>
<organism evidence="2">
    <name type="scientific">Graphocephala atropunctata</name>
    <dbReference type="NCBI Taxonomy" id="36148"/>
    <lineage>
        <taxon>Eukaryota</taxon>
        <taxon>Metazoa</taxon>
        <taxon>Ecdysozoa</taxon>
        <taxon>Arthropoda</taxon>
        <taxon>Hexapoda</taxon>
        <taxon>Insecta</taxon>
        <taxon>Pterygota</taxon>
        <taxon>Neoptera</taxon>
        <taxon>Paraneoptera</taxon>
        <taxon>Hemiptera</taxon>
        <taxon>Auchenorrhyncha</taxon>
        <taxon>Membracoidea</taxon>
        <taxon>Cicadellidae</taxon>
        <taxon>Cicadellinae</taxon>
        <taxon>Cicadellini</taxon>
        <taxon>Graphocephala</taxon>
    </lineage>
</organism>
<accession>A0A1B6LMB5</accession>
<evidence type="ECO:0000313" key="2">
    <source>
        <dbReference type="EMBL" id="JAT24806.1"/>
    </source>
</evidence>
<reference evidence="2" key="1">
    <citation type="submission" date="2015-11" db="EMBL/GenBank/DDBJ databases">
        <title>De novo transcriptome assembly of four potential Pierce s Disease insect vectors from Arizona vineyards.</title>
        <authorList>
            <person name="Tassone E.E."/>
        </authorList>
    </citation>
    <scope>NUCLEOTIDE SEQUENCE</scope>
</reference>
<evidence type="ECO:0000256" key="1">
    <source>
        <dbReference type="SAM" id="MobiDB-lite"/>
    </source>
</evidence>
<feature type="non-terminal residue" evidence="2">
    <location>
        <position position="1"/>
    </location>
</feature>
<name>A0A1B6LMB5_9HEMI</name>
<feature type="region of interest" description="Disordered" evidence="1">
    <location>
        <begin position="1"/>
        <end position="25"/>
    </location>
</feature>
<dbReference type="AlphaFoldDB" id="A0A1B6LMB5"/>
<protein>
    <submittedName>
        <fullName evidence="2">Uncharacterized protein</fullName>
    </submittedName>
</protein>
<gene>
    <name evidence="2" type="ORF">g.29922</name>
</gene>
<dbReference type="EMBL" id="GEBQ01015171">
    <property type="protein sequence ID" value="JAT24806.1"/>
    <property type="molecule type" value="Transcribed_RNA"/>
</dbReference>